<gene>
    <name evidence="1" type="ORF">PUN28_007607</name>
</gene>
<reference evidence="1 2" key="1">
    <citation type="submission" date="2023-03" db="EMBL/GenBank/DDBJ databases">
        <title>High recombination rates correlate with genetic variation in Cardiocondyla obscurior ants.</title>
        <authorList>
            <person name="Errbii M."/>
        </authorList>
    </citation>
    <scope>NUCLEOTIDE SEQUENCE [LARGE SCALE GENOMIC DNA]</scope>
    <source>
        <strain evidence="1">Alpha-2009</strain>
        <tissue evidence="1">Whole body</tissue>
    </source>
</reference>
<sequence>MRRVRLDAHHIASHTLAIVATINAKFVFRTRRQVPSYAIYLALRRKRGTATQSHRASARYRGSRAPGGKCPCVVLPSRRRSSGGGGLGEASCFGGATLRFIARLYLSISRTSSNYLSSGIVFRSSSSLNKICKCNL</sequence>
<protein>
    <submittedName>
        <fullName evidence="1">Uncharacterized protein</fullName>
    </submittedName>
</protein>
<proteinExistence type="predicted"/>
<evidence type="ECO:0000313" key="2">
    <source>
        <dbReference type="Proteomes" id="UP001430953"/>
    </source>
</evidence>
<organism evidence="1 2">
    <name type="scientific">Cardiocondyla obscurior</name>
    <dbReference type="NCBI Taxonomy" id="286306"/>
    <lineage>
        <taxon>Eukaryota</taxon>
        <taxon>Metazoa</taxon>
        <taxon>Ecdysozoa</taxon>
        <taxon>Arthropoda</taxon>
        <taxon>Hexapoda</taxon>
        <taxon>Insecta</taxon>
        <taxon>Pterygota</taxon>
        <taxon>Neoptera</taxon>
        <taxon>Endopterygota</taxon>
        <taxon>Hymenoptera</taxon>
        <taxon>Apocrita</taxon>
        <taxon>Aculeata</taxon>
        <taxon>Formicoidea</taxon>
        <taxon>Formicidae</taxon>
        <taxon>Myrmicinae</taxon>
        <taxon>Cardiocondyla</taxon>
    </lineage>
</organism>
<dbReference type="AlphaFoldDB" id="A0AAW2G6C0"/>
<accession>A0AAW2G6C0</accession>
<comment type="caution">
    <text evidence="1">The sequence shown here is derived from an EMBL/GenBank/DDBJ whole genome shotgun (WGS) entry which is preliminary data.</text>
</comment>
<keyword evidence="2" id="KW-1185">Reference proteome</keyword>
<dbReference type="Proteomes" id="UP001430953">
    <property type="component" value="Unassembled WGS sequence"/>
</dbReference>
<name>A0AAW2G6C0_9HYME</name>
<evidence type="ECO:0000313" key="1">
    <source>
        <dbReference type="EMBL" id="KAL0123093.1"/>
    </source>
</evidence>
<dbReference type="EMBL" id="JADYXP020000006">
    <property type="protein sequence ID" value="KAL0123093.1"/>
    <property type="molecule type" value="Genomic_DNA"/>
</dbReference>